<dbReference type="EMBL" id="LHYC01000079">
    <property type="protein sequence ID" value="KXB04271.1"/>
    <property type="molecule type" value="Genomic_DNA"/>
</dbReference>
<dbReference type="AlphaFoldDB" id="A0A133VCX1"/>
<dbReference type="Proteomes" id="UP000070549">
    <property type="component" value="Unassembled WGS sequence"/>
</dbReference>
<evidence type="ECO:0000313" key="2">
    <source>
        <dbReference type="Proteomes" id="UP000070549"/>
    </source>
</evidence>
<proteinExistence type="predicted"/>
<keyword evidence="2" id="KW-1185">Reference proteome</keyword>
<gene>
    <name evidence="1" type="ORF">AKJ49_02275</name>
</gene>
<protein>
    <submittedName>
        <fullName evidence="1">Uncharacterized protein</fullName>
    </submittedName>
</protein>
<sequence length="73" mass="8779">MDKPVKNLGGRHQVKRHNIEKTPKIVKSIFEEEAAIAARDHILLDKKWDEKPKVNKKKIRFPQLEYFERNRED</sequence>
<comment type="caution">
    <text evidence="1">The sequence shown here is derived from an EMBL/GenBank/DDBJ whole genome shotgun (WGS) entry which is preliminary data.</text>
</comment>
<evidence type="ECO:0000313" key="1">
    <source>
        <dbReference type="EMBL" id="KXB04271.1"/>
    </source>
</evidence>
<organism evidence="1 2">
    <name type="scientific">candidate division MSBL1 archaeon SCGC-AAA382A03</name>
    <dbReference type="NCBI Taxonomy" id="1698278"/>
    <lineage>
        <taxon>Archaea</taxon>
        <taxon>Methanobacteriati</taxon>
        <taxon>Methanobacteriota</taxon>
        <taxon>candidate division MSBL1</taxon>
    </lineage>
</organism>
<name>A0A133VCX1_9EURY</name>
<reference evidence="1 2" key="1">
    <citation type="journal article" date="2016" name="Sci. Rep.">
        <title>Metabolic traits of an uncultured archaeal lineage -MSBL1- from brine pools of the Red Sea.</title>
        <authorList>
            <person name="Mwirichia R."/>
            <person name="Alam I."/>
            <person name="Rashid M."/>
            <person name="Vinu M."/>
            <person name="Ba-Alawi W."/>
            <person name="Anthony Kamau A."/>
            <person name="Kamanda Ngugi D."/>
            <person name="Goker M."/>
            <person name="Klenk H.P."/>
            <person name="Bajic V."/>
            <person name="Stingl U."/>
        </authorList>
    </citation>
    <scope>NUCLEOTIDE SEQUENCE [LARGE SCALE GENOMIC DNA]</scope>
    <source>
        <strain evidence="1">SCGC-AAA382A03</strain>
    </source>
</reference>
<accession>A0A133VCX1</accession>